<evidence type="ECO:0000256" key="1">
    <source>
        <dbReference type="ARBA" id="ARBA00022741"/>
    </source>
</evidence>
<sequence>MIEVLCFAHVAEELAVRSYTVSAPQTIAALRADLADRGVSGAERLMFAVNERYEMDDYMIEDGDTVAVIPMVSGG</sequence>
<evidence type="ECO:0000256" key="2">
    <source>
        <dbReference type="ARBA" id="ARBA00024200"/>
    </source>
</evidence>
<dbReference type="Pfam" id="PF02597">
    <property type="entry name" value="ThiS"/>
    <property type="match status" value="1"/>
</dbReference>
<dbReference type="Proteomes" id="UP000254060">
    <property type="component" value="Unassembled WGS sequence"/>
</dbReference>
<dbReference type="RefSeq" id="WP_029333859.1">
    <property type="nucleotide sequence ID" value="NZ_UGGP01000001.1"/>
</dbReference>
<dbReference type="PANTHER" id="PTHR33359">
    <property type="entry name" value="MOLYBDOPTERIN SYNTHASE SULFUR CARRIER SUBUNIT"/>
    <property type="match status" value="1"/>
</dbReference>
<organism evidence="4 5">
    <name type="scientific">Exiguobacterium aurantiacum</name>
    <dbReference type="NCBI Taxonomy" id="33987"/>
    <lineage>
        <taxon>Bacteria</taxon>
        <taxon>Bacillati</taxon>
        <taxon>Bacillota</taxon>
        <taxon>Bacilli</taxon>
        <taxon>Bacillales</taxon>
        <taxon>Bacillales Family XII. Incertae Sedis</taxon>
        <taxon>Exiguobacterium</taxon>
    </lineage>
</organism>
<dbReference type="AlphaFoldDB" id="A0A377FYF6"/>
<comment type="similarity">
    <text evidence="2">Belongs to the MoaD family.</text>
</comment>
<proteinExistence type="inferred from homology"/>
<dbReference type="CDD" id="cd00754">
    <property type="entry name" value="Ubl_MoaD"/>
    <property type="match status" value="1"/>
</dbReference>
<keyword evidence="1" id="KW-0547">Nucleotide-binding</keyword>
<dbReference type="GO" id="GO:0000166">
    <property type="term" value="F:nucleotide binding"/>
    <property type="evidence" value="ECO:0007669"/>
    <property type="project" value="UniProtKB-KW"/>
</dbReference>
<evidence type="ECO:0000313" key="4">
    <source>
        <dbReference type="EMBL" id="STO09465.1"/>
    </source>
</evidence>
<dbReference type="InterPro" id="IPR016155">
    <property type="entry name" value="Mopterin_synth/thiamin_S_b"/>
</dbReference>
<dbReference type="Gene3D" id="3.10.20.30">
    <property type="match status" value="1"/>
</dbReference>
<evidence type="ECO:0000256" key="3">
    <source>
        <dbReference type="ARBA" id="ARBA00024247"/>
    </source>
</evidence>
<protein>
    <recommendedName>
        <fullName evidence="3">Molybdopterin synthase sulfur carrier subunit</fullName>
    </recommendedName>
</protein>
<dbReference type="EMBL" id="UGGP01000001">
    <property type="protein sequence ID" value="STO09465.1"/>
    <property type="molecule type" value="Genomic_DNA"/>
</dbReference>
<dbReference type="SUPFAM" id="SSF54285">
    <property type="entry name" value="MoaD/ThiS"/>
    <property type="match status" value="1"/>
</dbReference>
<dbReference type="InterPro" id="IPR003749">
    <property type="entry name" value="ThiS/MoaD-like"/>
</dbReference>
<dbReference type="PANTHER" id="PTHR33359:SF1">
    <property type="entry name" value="MOLYBDOPTERIN SYNTHASE SULFUR CARRIER SUBUNIT"/>
    <property type="match status" value="1"/>
</dbReference>
<name>A0A377FYF6_9BACL</name>
<dbReference type="GO" id="GO:0006777">
    <property type="term" value="P:Mo-molybdopterin cofactor biosynthetic process"/>
    <property type="evidence" value="ECO:0007669"/>
    <property type="project" value="InterPro"/>
</dbReference>
<accession>A0A377FYF6</accession>
<dbReference type="STRING" id="1397694.GCA_000702585_00325"/>
<reference evidence="4 5" key="1">
    <citation type="submission" date="2018-06" db="EMBL/GenBank/DDBJ databases">
        <authorList>
            <consortium name="Pathogen Informatics"/>
            <person name="Doyle S."/>
        </authorList>
    </citation>
    <scope>NUCLEOTIDE SEQUENCE [LARGE SCALE GENOMIC DNA]</scope>
    <source>
        <strain evidence="4 5">NCTC13163</strain>
    </source>
</reference>
<gene>
    <name evidence="4" type="primary">moaD</name>
    <name evidence="4" type="ORF">NCTC13163_02903</name>
</gene>
<dbReference type="OrthoDB" id="9801945at2"/>
<dbReference type="InterPro" id="IPR012675">
    <property type="entry name" value="Beta-grasp_dom_sf"/>
</dbReference>
<evidence type="ECO:0000313" key="5">
    <source>
        <dbReference type="Proteomes" id="UP000254060"/>
    </source>
</evidence>
<dbReference type="GO" id="GO:1990133">
    <property type="term" value="C:molybdopterin adenylyltransferase complex"/>
    <property type="evidence" value="ECO:0007669"/>
    <property type="project" value="TreeGrafter"/>
</dbReference>
<dbReference type="InterPro" id="IPR044672">
    <property type="entry name" value="MOCS2A"/>
</dbReference>